<name>A0A8J5WB95_ZIZPA</name>
<dbReference type="Proteomes" id="UP000729402">
    <property type="component" value="Unassembled WGS sequence"/>
</dbReference>
<feature type="region of interest" description="Disordered" evidence="1">
    <location>
        <begin position="1"/>
        <end position="53"/>
    </location>
</feature>
<organism evidence="2 3">
    <name type="scientific">Zizania palustris</name>
    <name type="common">Northern wild rice</name>
    <dbReference type="NCBI Taxonomy" id="103762"/>
    <lineage>
        <taxon>Eukaryota</taxon>
        <taxon>Viridiplantae</taxon>
        <taxon>Streptophyta</taxon>
        <taxon>Embryophyta</taxon>
        <taxon>Tracheophyta</taxon>
        <taxon>Spermatophyta</taxon>
        <taxon>Magnoliopsida</taxon>
        <taxon>Liliopsida</taxon>
        <taxon>Poales</taxon>
        <taxon>Poaceae</taxon>
        <taxon>BOP clade</taxon>
        <taxon>Oryzoideae</taxon>
        <taxon>Oryzeae</taxon>
        <taxon>Zizaniinae</taxon>
        <taxon>Zizania</taxon>
    </lineage>
</organism>
<reference evidence="2" key="2">
    <citation type="submission" date="2021-02" db="EMBL/GenBank/DDBJ databases">
        <authorList>
            <person name="Kimball J.A."/>
            <person name="Haas M.W."/>
            <person name="Macchietto M."/>
            <person name="Kono T."/>
            <person name="Duquette J."/>
            <person name="Shao M."/>
        </authorList>
    </citation>
    <scope>NUCLEOTIDE SEQUENCE</scope>
    <source>
        <tissue evidence="2">Fresh leaf tissue</tissue>
    </source>
</reference>
<feature type="compositionally biased region" description="Polar residues" evidence="1">
    <location>
        <begin position="80"/>
        <end position="89"/>
    </location>
</feature>
<dbReference type="OrthoDB" id="628648at2759"/>
<feature type="region of interest" description="Disordered" evidence="1">
    <location>
        <begin position="65"/>
        <end position="89"/>
    </location>
</feature>
<dbReference type="AlphaFoldDB" id="A0A8J5WB95"/>
<evidence type="ECO:0008006" key="4">
    <source>
        <dbReference type="Google" id="ProtNLM"/>
    </source>
</evidence>
<evidence type="ECO:0000256" key="1">
    <source>
        <dbReference type="SAM" id="MobiDB-lite"/>
    </source>
</evidence>
<dbReference type="PANTHER" id="PTHR32467">
    <property type="entry name" value="AP2-LIKE ETHYLENE-RESPONSIVE TRANSCRIPTION FACTOR"/>
    <property type="match status" value="1"/>
</dbReference>
<evidence type="ECO:0000313" key="2">
    <source>
        <dbReference type="EMBL" id="KAG8087525.1"/>
    </source>
</evidence>
<sequence>MARPRKTAATSTDDSTATAGAGRVEPRPKRPRKGGPRECPSQRSSAFRGVTRHRWTGRFEAHLWDKHTWNESQSKKGRQGITNHSTNPP</sequence>
<reference evidence="2" key="1">
    <citation type="journal article" date="2021" name="bioRxiv">
        <title>Whole Genome Assembly and Annotation of Northern Wild Rice, Zizania palustris L., Supports a Whole Genome Duplication in the Zizania Genus.</title>
        <authorList>
            <person name="Haas M."/>
            <person name="Kono T."/>
            <person name="Macchietto M."/>
            <person name="Millas R."/>
            <person name="McGilp L."/>
            <person name="Shao M."/>
            <person name="Duquette J."/>
            <person name="Hirsch C.N."/>
            <person name="Kimball J."/>
        </authorList>
    </citation>
    <scope>NUCLEOTIDE SEQUENCE</scope>
    <source>
        <tissue evidence="2">Fresh leaf tissue</tissue>
    </source>
</reference>
<dbReference type="PANTHER" id="PTHR32467:SF147">
    <property type="entry name" value="AP2-EREBP TRANSCRIPTION FACTOR"/>
    <property type="match status" value="1"/>
</dbReference>
<accession>A0A8J5WB95</accession>
<comment type="caution">
    <text evidence="2">The sequence shown here is derived from an EMBL/GenBank/DDBJ whole genome shotgun (WGS) entry which is preliminary data.</text>
</comment>
<dbReference type="EMBL" id="JAAALK010000082">
    <property type="protein sequence ID" value="KAG8087525.1"/>
    <property type="molecule type" value="Genomic_DNA"/>
</dbReference>
<protein>
    <recommendedName>
        <fullName evidence="4">AP2/ERF domain-containing protein</fullName>
    </recommendedName>
</protein>
<gene>
    <name evidence="2" type="ORF">GUJ93_ZPchr0010g7677</name>
</gene>
<keyword evidence="3" id="KW-1185">Reference proteome</keyword>
<proteinExistence type="predicted"/>
<evidence type="ECO:0000313" key="3">
    <source>
        <dbReference type="Proteomes" id="UP000729402"/>
    </source>
</evidence>
<feature type="compositionally biased region" description="Low complexity" evidence="1">
    <location>
        <begin position="7"/>
        <end position="22"/>
    </location>
</feature>